<evidence type="ECO:0000313" key="1">
    <source>
        <dbReference type="EMBL" id="TFK60687.1"/>
    </source>
</evidence>
<sequence length="416" mass="46002">MKRGPEREDRPHKRAKIIDTGSASIRTPAPVYAASRATAQRAQPRAQDGPRPEVRAGNAANQDHNPGSFPEVNQGVQPSADTALSSVQTPNKTGNQSYQPCERVKPAEADRTVNIIGVVVGVKNPAKTTTEGSEWYCILEIIDPTTDSKLSVNCFSKEKEEWLPVPNEGDVIILRNIKTSTYYANGVGSSNIFQWVIYASSTGKMHYGNQEPAAPKKEALEDGTGIYTPFCTYVEEELEECVELSEAWQERKKGSCLLPPISKPKRQHRMICDAGPDAPPDGFFDATVEVLSVHVNDNRTAYTVYVTDYTANTRCPIVQAEQCPSQLRLKDFALRITLQKDAARFGSTLQCNKYYTLKNLKAIKISDFFEAQAFEGDRKIYPAVADCPHLLALLDRKKRWELDNIAAASSSLGSQV</sequence>
<name>A0ACD3A509_9AGAR</name>
<protein>
    <submittedName>
        <fullName evidence="1">Uncharacterized protein</fullName>
    </submittedName>
</protein>
<organism evidence="1 2">
    <name type="scientific">Pluteus cervinus</name>
    <dbReference type="NCBI Taxonomy" id="181527"/>
    <lineage>
        <taxon>Eukaryota</taxon>
        <taxon>Fungi</taxon>
        <taxon>Dikarya</taxon>
        <taxon>Basidiomycota</taxon>
        <taxon>Agaricomycotina</taxon>
        <taxon>Agaricomycetes</taxon>
        <taxon>Agaricomycetidae</taxon>
        <taxon>Agaricales</taxon>
        <taxon>Pluteineae</taxon>
        <taxon>Pluteaceae</taxon>
        <taxon>Pluteus</taxon>
    </lineage>
</organism>
<reference evidence="1 2" key="1">
    <citation type="journal article" date="2019" name="Nat. Ecol. Evol.">
        <title>Megaphylogeny resolves global patterns of mushroom evolution.</title>
        <authorList>
            <person name="Varga T."/>
            <person name="Krizsan K."/>
            <person name="Foldi C."/>
            <person name="Dima B."/>
            <person name="Sanchez-Garcia M."/>
            <person name="Sanchez-Ramirez S."/>
            <person name="Szollosi G.J."/>
            <person name="Szarkandi J.G."/>
            <person name="Papp V."/>
            <person name="Albert L."/>
            <person name="Andreopoulos W."/>
            <person name="Angelini C."/>
            <person name="Antonin V."/>
            <person name="Barry K.W."/>
            <person name="Bougher N.L."/>
            <person name="Buchanan P."/>
            <person name="Buyck B."/>
            <person name="Bense V."/>
            <person name="Catcheside P."/>
            <person name="Chovatia M."/>
            <person name="Cooper J."/>
            <person name="Damon W."/>
            <person name="Desjardin D."/>
            <person name="Finy P."/>
            <person name="Geml J."/>
            <person name="Haridas S."/>
            <person name="Hughes K."/>
            <person name="Justo A."/>
            <person name="Karasinski D."/>
            <person name="Kautmanova I."/>
            <person name="Kiss B."/>
            <person name="Kocsube S."/>
            <person name="Kotiranta H."/>
            <person name="LaButti K.M."/>
            <person name="Lechner B.E."/>
            <person name="Liimatainen K."/>
            <person name="Lipzen A."/>
            <person name="Lukacs Z."/>
            <person name="Mihaltcheva S."/>
            <person name="Morgado L.N."/>
            <person name="Niskanen T."/>
            <person name="Noordeloos M.E."/>
            <person name="Ohm R.A."/>
            <person name="Ortiz-Santana B."/>
            <person name="Ovrebo C."/>
            <person name="Racz N."/>
            <person name="Riley R."/>
            <person name="Savchenko A."/>
            <person name="Shiryaev A."/>
            <person name="Soop K."/>
            <person name="Spirin V."/>
            <person name="Szebenyi C."/>
            <person name="Tomsovsky M."/>
            <person name="Tulloss R.E."/>
            <person name="Uehling J."/>
            <person name="Grigoriev I.V."/>
            <person name="Vagvolgyi C."/>
            <person name="Papp T."/>
            <person name="Martin F.M."/>
            <person name="Miettinen O."/>
            <person name="Hibbett D.S."/>
            <person name="Nagy L.G."/>
        </authorList>
    </citation>
    <scope>NUCLEOTIDE SEQUENCE [LARGE SCALE GENOMIC DNA]</scope>
    <source>
        <strain evidence="1 2">NL-1719</strain>
    </source>
</reference>
<evidence type="ECO:0000313" key="2">
    <source>
        <dbReference type="Proteomes" id="UP000308600"/>
    </source>
</evidence>
<proteinExistence type="predicted"/>
<dbReference type="EMBL" id="ML208743">
    <property type="protein sequence ID" value="TFK60687.1"/>
    <property type="molecule type" value="Genomic_DNA"/>
</dbReference>
<gene>
    <name evidence="1" type="ORF">BDN72DRAFT_965561</name>
</gene>
<accession>A0ACD3A509</accession>
<dbReference type="Proteomes" id="UP000308600">
    <property type="component" value="Unassembled WGS sequence"/>
</dbReference>
<keyword evidence="2" id="KW-1185">Reference proteome</keyword>